<sequence length="259" mass="29065">MATSSVCVVCAVRRAHGNRSFFGNGTESSQRDLISSTQTANTSRSEYSYIDVPDPVSTESHAQNKTGLSDQQVHGGTRPRWNRSVPGGTFVYDTVTDELILIDKLKKSQKMKRKRTMRITEDTSVSSQRHSINDKLNDKNRKRKSSGDYNGRLGTRHGDPHEYDSFNELAKRQKAGVSDDADYSHLETSRSGAGDLYNTFEDLVEDRPNERVSPVFEYAHLSSVFAGKAGSYSYVDVKPKWLSDTGDFAGNYHHMKLHM</sequence>
<comment type="caution">
    <text evidence="2">The sequence shown here is derived from an EMBL/GenBank/DDBJ whole genome shotgun (WGS) entry which is preliminary data.</text>
</comment>
<reference evidence="2 3" key="1">
    <citation type="journal article" date="2017" name="Nat. Ecol. Evol.">
        <title>Scallop genome provides insights into evolution of bilaterian karyotype and development.</title>
        <authorList>
            <person name="Wang S."/>
            <person name="Zhang J."/>
            <person name="Jiao W."/>
            <person name="Li J."/>
            <person name="Xun X."/>
            <person name="Sun Y."/>
            <person name="Guo X."/>
            <person name="Huan P."/>
            <person name="Dong B."/>
            <person name="Zhang L."/>
            <person name="Hu X."/>
            <person name="Sun X."/>
            <person name="Wang J."/>
            <person name="Zhao C."/>
            <person name="Wang Y."/>
            <person name="Wang D."/>
            <person name="Huang X."/>
            <person name="Wang R."/>
            <person name="Lv J."/>
            <person name="Li Y."/>
            <person name="Zhang Z."/>
            <person name="Liu B."/>
            <person name="Lu W."/>
            <person name="Hui Y."/>
            <person name="Liang J."/>
            <person name="Zhou Z."/>
            <person name="Hou R."/>
            <person name="Li X."/>
            <person name="Liu Y."/>
            <person name="Li H."/>
            <person name="Ning X."/>
            <person name="Lin Y."/>
            <person name="Zhao L."/>
            <person name="Xing Q."/>
            <person name="Dou J."/>
            <person name="Li Y."/>
            <person name="Mao J."/>
            <person name="Guo H."/>
            <person name="Dou H."/>
            <person name="Li T."/>
            <person name="Mu C."/>
            <person name="Jiang W."/>
            <person name="Fu Q."/>
            <person name="Fu X."/>
            <person name="Miao Y."/>
            <person name="Liu J."/>
            <person name="Yu Q."/>
            <person name="Li R."/>
            <person name="Liao H."/>
            <person name="Li X."/>
            <person name="Kong Y."/>
            <person name="Jiang Z."/>
            <person name="Chourrout D."/>
            <person name="Li R."/>
            <person name="Bao Z."/>
        </authorList>
    </citation>
    <scope>NUCLEOTIDE SEQUENCE [LARGE SCALE GENOMIC DNA]</scope>
    <source>
        <strain evidence="2 3">PY_sf001</strain>
    </source>
</reference>
<evidence type="ECO:0000313" key="3">
    <source>
        <dbReference type="Proteomes" id="UP000242188"/>
    </source>
</evidence>
<evidence type="ECO:0000256" key="1">
    <source>
        <dbReference type="SAM" id="MobiDB-lite"/>
    </source>
</evidence>
<feature type="compositionally biased region" description="Polar residues" evidence="1">
    <location>
        <begin position="21"/>
        <end position="42"/>
    </location>
</feature>
<accession>A0A210PFX2</accession>
<dbReference type="OrthoDB" id="10430524at2759"/>
<feature type="region of interest" description="Disordered" evidence="1">
    <location>
        <begin position="113"/>
        <end position="162"/>
    </location>
</feature>
<feature type="compositionally biased region" description="Polar residues" evidence="1">
    <location>
        <begin position="57"/>
        <end position="74"/>
    </location>
</feature>
<gene>
    <name evidence="2" type="ORF">KP79_PYT18426</name>
</gene>
<proteinExistence type="predicted"/>
<feature type="region of interest" description="Disordered" evidence="1">
    <location>
        <begin position="54"/>
        <end position="82"/>
    </location>
</feature>
<keyword evidence="3" id="KW-1185">Reference proteome</keyword>
<evidence type="ECO:0000313" key="2">
    <source>
        <dbReference type="EMBL" id="OWF35389.1"/>
    </source>
</evidence>
<dbReference type="Proteomes" id="UP000242188">
    <property type="component" value="Unassembled WGS sequence"/>
</dbReference>
<dbReference type="EMBL" id="NEDP02076730">
    <property type="protein sequence ID" value="OWF35389.1"/>
    <property type="molecule type" value="Genomic_DNA"/>
</dbReference>
<name>A0A210PFX2_MIZYE</name>
<feature type="region of interest" description="Disordered" evidence="1">
    <location>
        <begin position="20"/>
        <end position="42"/>
    </location>
</feature>
<organism evidence="2 3">
    <name type="scientific">Mizuhopecten yessoensis</name>
    <name type="common">Japanese scallop</name>
    <name type="synonym">Patinopecten yessoensis</name>
    <dbReference type="NCBI Taxonomy" id="6573"/>
    <lineage>
        <taxon>Eukaryota</taxon>
        <taxon>Metazoa</taxon>
        <taxon>Spiralia</taxon>
        <taxon>Lophotrochozoa</taxon>
        <taxon>Mollusca</taxon>
        <taxon>Bivalvia</taxon>
        <taxon>Autobranchia</taxon>
        <taxon>Pteriomorphia</taxon>
        <taxon>Pectinida</taxon>
        <taxon>Pectinoidea</taxon>
        <taxon>Pectinidae</taxon>
        <taxon>Mizuhopecten</taxon>
    </lineage>
</organism>
<protein>
    <submittedName>
        <fullName evidence="2">Uncharacterized protein</fullName>
    </submittedName>
</protein>
<dbReference type="AlphaFoldDB" id="A0A210PFX2"/>